<keyword evidence="5" id="KW-1133">Transmembrane helix</keyword>
<dbReference type="Pfam" id="PF17201">
    <property type="entry name" value="Cache_3-Cache_2"/>
    <property type="match status" value="1"/>
</dbReference>
<dbReference type="PANTHER" id="PTHR32089">
    <property type="entry name" value="METHYL-ACCEPTING CHEMOTAXIS PROTEIN MCPB"/>
    <property type="match status" value="1"/>
</dbReference>
<evidence type="ECO:0000259" key="6">
    <source>
        <dbReference type="PROSITE" id="PS50111"/>
    </source>
</evidence>
<dbReference type="PROSITE" id="PS50885">
    <property type="entry name" value="HAMP"/>
    <property type="match status" value="1"/>
</dbReference>
<dbReference type="SMART" id="SM00304">
    <property type="entry name" value="HAMP"/>
    <property type="match status" value="1"/>
</dbReference>
<comment type="caution">
    <text evidence="8">The sequence shown here is derived from an EMBL/GenBank/DDBJ whole genome shotgun (WGS) entry which is preliminary data.</text>
</comment>
<keyword evidence="5" id="KW-0472">Membrane</keyword>
<dbReference type="Gene3D" id="1.10.287.950">
    <property type="entry name" value="Methyl-accepting chemotaxis protein"/>
    <property type="match status" value="1"/>
</dbReference>
<dbReference type="PRINTS" id="PR00260">
    <property type="entry name" value="CHEMTRNSDUCR"/>
</dbReference>
<sequence>MRIKHLPLATAIAIMASLVITVIFSCLIGFLSWSSNRTAVKQVHEHLSQQMSAIAIALEDNFLSAQQSAKLRLGMYKHMLPSQSFTVTQEGVPSEGLLAGVPVIKAGELALNNNMAFLEKVKSMLDADPAVLVLHNGKFVRVATFLKKDGKSQIGVPLADDSKEAQTLQKGETFYGMVNRSGVFYMSIFEPVYDANKKLIGAISVRVSVDDIMARLRQSISNIKVAQTGYAYVMQPGKTVDDTIMLVHPSLAGKRVGDMKNEQLTRVVGELIATRNGVLHYRWDDAKSGVSGDKIAAVAEVKNAGWIVGSGSWEDEFTAEARNLRNGLILAAALSGVLTVTLIAWAIRRGLAPVQTLVESVRQMGAGDFSRTLNASDEASRNEVDRLQNSLSGTQRDIASVLRRMADSARALGQVAGQLDHSSDKVMDSSGHQADAAATLARTAEEMANSIGHVSDNATQAEQLAQQTADAAQAGSHKVSEVASEMHQIENEIMSAAQVVHTLGQRTSEINQVIQLIKEVADQTNLLALNAAIEAARAGEQGRGFAVVADEVRKLAERTTQSTMEISSSIGSVQQESGEVVRRIEQVVERIAAGVQAVENAGQVLGEIEAQSKQAVTAVAGIAVSMREQSGSSQSIADSVETIAAMSEANSQACRDNREHTRQLSQLASDLDGMVSRFKV</sequence>
<dbReference type="Pfam" id="PF00015">
    <property type="entry name" value="MCPsignal"/>
    <property type="match status" value="1"/>
</dbReference>
<evidence type="ECO:0000256" key="2">
    <source>
        <dbReference type="ARBA" id="ARBA00023224"/>
    </source>
</evidence>
<dbReference type="SMART" id="SM00283">
    <property type="entry name" value="MA"/>
    <property type="match status" value="1"/>
</dbReference>
<evidence type="ECO:0000259" key="7">
    <source>
        <dbReference type="PROSITE" id="PS50885"/>
    </source>
</evidence>
<dbReference type="SUPFAM" id="SSF58104">
    <property type="entry name" value="Methyl-accepting chemotaxis protein (MCP) signaling domain"/>
    <property type="match status" value="1"/>
</dbReference>
<proteinExistence type="inferred from homology"/>
<dbReference type="InterPro" id="IPR033462">
    <property type="entry name" value="Cache_3-Cache_2"/>
</dbReference>
<dbReference type="GO" id="GO:0016020">
    <property type="term" value="C:membrane"/>
    <property type="evidence" value="ECO:0007669"/>
    <property type="project" value="UniProtKB-SubCell"/>
</dbReference>
<protein>
    <submittedName>
        <fullName evidence="8">Methyl-accepting chemotaxis protein</fullName>
    </submittedName>
</protein>
<name>A0A318KJS2_9NEIS</name>
<dbReference type="GO" id="GO:0004888">
    <property type="term" value="F:transmembrane signaling receptor activity"/>
    <property type="evidence" value="ECO:0007669"/>
    <property type="project" value="InterPro"/>
</dbReference>
<dbReference type="PANTHER" id="PTHR32089:SF112">
    <property type="entry name" value="LYSOZYME-LIKE PROTEIN-RELATED"/>
    <property type="match status" value="1"/>
</dbReference>
<evidence type="ECO:0000313" key="9">
    <source>
        <dbReference type="Proteomes" id="UP000247555"/>
    </source>
</evidence>
<evidence type="ECO:0000256" key="1">
    <source>
        <dbReference type="ARBA" id="ARBA00004370"/>
    </source>
</evidence>
<evidence type="ECO:0000256" key="5">
    <source>
        <dbReference type="SAM" id="Phobius"/>
    </source>
</evidence>
<dbReference type="PROSITE" id="PS50111">
    <property type="entry name" value="CHEMOTAXIS_TRANSDUC_2"/>
    <property type="match status" value="1"/>
</dbReference>
<evidence type="ECO:0000256" key="3">
    <source>
        <dbReference type="ARBA" id="ARBA00029447"/>
    </source>
</evidence>
<dbReference type="InterPro" id="IPR004089">
    <property type="entry name" value="MCPsignal_dom"/>
</dbReference>
<feature type="transmembrane region" description="Helical" evidence="5">
    <location>
        <begin position="328"/>
        <end position="347"/>
    </location>
</feature>
<dbReference type="SUPFAM" id="SSF103190">
    <property type="entry name" value="Sensory domain-like"/>
    <property type="match status" value="1"/>
</dbReference>
<accession>A0A318KJS2</accession>
<dbReference type="InterPro" id="IPR003660">
    <property type="entry name" value="HAMP_dom"/>
</dbReference>
<dbReference type="CDD" id="cd11386">
    <property type="entry name" value="MCP_signal"/>
    <property type="match status" value="1"/>
</dbReference>
<gene>
    <name evidence="8" type="ORF">DFR34_11512</name>
</gene>
<dbReference type="AlphaFoldDB" id="A0A318KJS2"/>
<comment type="subcellular location">
    <subcellularLocation>
        <location evidence="1">Membrane</location>
    </subcellularLocation>
</comment>
<dbReference type="CDD" id="cd12912">
    <property type="entry name" value="PDC2_MCP_like"/>
    <property type="match status" value="1"/>
</dbReference>
<dbReference type="FunFam" id="1.10.287.950:FF:000001">
    <property type="entry name" value="Methyl-accepting chemotaxis sensory transducer"/>
    <property type="match status" value="1"/>
</dbReference>
<keyword evidence="2 4" id="KW-0807">Transducer</keyword>
<feature type="domain" description="HAMP" evidence="7">
    <location>
        <begin position="348"/>
        <end position="403"/>
    </location>
</feature>
<dbReference type="EMBL" id="QJKI01000015">
    <property type="protein sequence ID" value="PXX77700.1"/>
    <property type="molecule type" value="Genomic_DNA"/>
</dbReference>
<feature type="domain" description="Methyl-accepting transducer" evidence="6">
    <location>
        <begin position="408"/>
        <end position="644"/>
    </location>
</feature>
<organism evidence="8 9">
    <name type="scientific">Rivihabitans pingtungensis</name>
    <dbReference type="NCBI Taxonomy" id="1054498"/>
    <lineage>
        <taxon>Bacteria</taxon>
        <taxon>Pseudomonadati</taxon>
        <taxon>Pseudomonadota</taxon>
        <taxon>Betaproteobacteria</taxon>
        <taxon>Neisseriales</taxon>
        <taxon>Aquaspirillaceae</taxon>
        <taxon>Rivihabitans</taxon>
    </lineage>
</organism>
<evidence type="ECO:0000256" key="4">
    <source>
        <dbReference type="PROSITE-ProRule" id="PRU00284"/>
    </source>
</evidence>
<dbReference type="GO" id="GO:0006935">
    <property type="term" value="P:chemotaxis"/>
    <property type="evidence" value="ECO:0007669"/>
    <property type="project" value="InterPro"/>
</dbReference>
<keyword evidence="9" id="KW-1185">Reference proteome</keyword>
<dbReference type="GO" id="GO:0007165">
    <property type="term" value="P:signal transduction"/>
    <property type="evidence" value="ECO:0007669"/>
    <property type="project" value="UniProtKB-KW"/>
</dbReference>
<feature type="transmembrane region" description="Helical" evidence="5">
    <location>
        <begin position="6"/>
        <end position="31"/>
    </location>
</feature>
<evidence type="ECO:0000313" key="8">
    <source>
        <dbReference type="EMBL" id="PXX77700.1"/>
    </source>
</evidence>
<dbReference type="InterPro" id="IPR004090">
    <property type="entry name" value="Chemotax_Me-accpt_rcpt"/>
</dbReference>
<dbReference type="PROSITE" id="PS51257">
    <property type="entry name" value="PROKAR_LIPOPROTEIN"/>
    <property type="match status" value="1"/>
</dbReference>
<dbReference type="Proteomes" id="UP000247555">
    <property type="component" value="Unassembled WGS sequence"/>
</dbReference>
<dbReference type="InterPro" id="IPR029151">
    <property type="entry name" value="Sensor-like_sf"/>
</dbReference>
<comment type="similarity">
    <text evidence="3">Belongs to the methyl-accepting chemotaxis (MCP) protein family.</text>
</comment>
<reference evidence="8 9" key="1">
    <citation type="submission" date="2018-05" db="EMBL/GenBank/DDBJ databases">
        <title>Genomic Encyclopedia of Type Strains, Phase IV (KMG-IV): sequencing the most valuable type-strain genomes for metagenomic binning, comparative biology and taxonomic classification.</title>
        <authorList>
            <person name="Goeker M."/>
        </authorList>
    </citation>
    <scope>NUCLEOTIDE SEQUENCE [LARGE SCALE GENOMIC DNA]</scope>
    <source>
        <strain evidence="8 9">DSM 29661</strain>
    </source>
</reference>
<keyword evidence="5" id="KW-0812">Transmembrane</keyword>
<dbReference type="Gene3D" id="3.30.450.20">
    <property type="entry name" value="PAS domain"/>
    <property type="match status" value="1"/>
</dbReference>